<gene>
    <name evidence="1" type="primary">ygfK</name>
    <name evidence="1" type="ORF">AN2V17_26310</name>
</gene>
<reference evidence="1" key="1">
    <citation type="submission" date="2023-09" db="EMBL/GenBank/DDBJ databases">
        <title>Vallitalea sediminicola and Vallitalea maricola sp. nov., anaerobic bacteria isolated from marine sediment.</title>
        <authorList>
            <person name="Hirano S."/>
            <person name="Maeda A."/>
            <person name="Terahara T."/>
            <person name="Mori K."/>
            <person name="Hamada M."/>
            <person name="Matsumoto R."/>
            <person name="Kobayashi T."/>
        </authorList>
    </citation>
    <scope>NUCLEOTIDE SEQUENCE</scope>
    <source>
        <strain evidence="1">AN17-2</strain>
    </source>
</reference>
<dbReference type="Proteomes" id="UP001374599">
    <property type="component" value="Unassembled WGS sequence"/>
</dbReference>
<dbReference type="EMBL" id="BTPU01000039">
    <property type="protein sequence ID" value="GMQ63398.1"/>
    <property type="molecule type" value="Genomic_DNA"/>
</dbReference>
<evidence type="ECO:0000313" key="1">
    <source>
        <dbReference type="EMBL" id="GMQ63398.1"/>
    </source>
</evidence>
<organism evidence="1 2">
    <name type="scientific">Vallitalea maricola</name>
    <dbReference type="NCBI Taxonomy" id="3074433"/>
    <lineage>
        <taxon>Bacteria</taxon>
        <taxon>Bacillati</taxon>
        <taxon>Bacillota</taxon>
        <taxon>Clostridia</taxon>
        <taxon>Lachnospirales</taxon>
        <taxon>Vallitaleaceae</taxon>
        <taxon>Vallitalea</taxon>
    </lineage>
</organism>
<protein>
    <submittedName>
        <fullName evidence="1">Selenate reductase subunit YgfK</fullName>
    </submittedName>
</protein>
<comment type="caution">
    <text evidence="1">The sequence shown here is derived from an EMBL/GenBank/DDBJ whole genome shotgun (WGS) entry which is preliminary data.</text>
</comment>
<accession>A0ACB5ULH9</accession>
<evidence type="ECO:0000313" key="2">
    <source>
        <dbReference type="Proteomes" id="UP001374599"/>
    </source>
</evidence>
<name>A0ACB5ULH9_9FIRM</name>
<sequence>MSDRMYPIPFENIIEWIIDEYSRLGTIFGVRKFVHIDSKDKIDLFGEHMELPFGPAAGPHTQLTQNIIASYVAGCRFFELKTVQTLDGEDLCVNKPCINARDEGYNVEWSTELTVEQALEEYVKAWFILKLLSKEYGFGDENGFIFNMSVGYDFEGISSPKIDAFIEGLKDASSSPIWLQCKEYTLKNINRFKNIDKKFVQNISPNICTSITLSTLHGCPPEEIERIASYLLEEKHLNTFVKCNPTLLGYDYARKTLDEMGYDYLVFDDFHFRDDLQYEDAVPMIQRLLQLAAKNNLTFGVKLTNTFPVKIAHDELPGEEMYMSGRSLYPLSIALAYKLAESFNGNLKISYSGGADAYNIDKIVKAGIWPITIATTLLKNGGYERCIQLADKLRNLNPDNYAKISLSAIKELKENAVIDPYYRKPIKPLHNNKINKKVPLVDCFISPCKLGCPINQEIPTYINLMGKGKYKDALKVIIDRNPLPFITGTICSHPCTTKCTRNFYEEHIKIRDVKLEAAKAAYNDIINELSTPTTKSHTKVAVIGGGPAGLAAGYFLGRCGMNVTIFEKRKSLGGIVKHVIPEFRISSDSIQKDIELIKKMGIKVKLGHEENNIEELKEKGYKYILLAVGAWNPVNLKLENGNPIDALDFLENIKNGNKEYELGKDIVVIGGGNTAMDTARAAKRVKGVINVYLVYRRTKKYMPADEEELLLAAEDGVIIKELLSPVKFSEGSIYCEEMKLGEIDSSGRRKPIKTGNLVNIHADSIISAIGQNTDTCLFQSNGIKVENNNVIVNQETCESNIENVYVVGDALRGPSTVVESIADSIKSSLSIMDKEYIKDKGFGTYFNKQNLEDAYVKKGTIEKFDDIKNESKRCLECNMVCETCVDVCPNRANISLTVPGKSMSQIIHIDSLCNECGNCEVFCPYDSAPYKDKFTLFNTEKDFLESKNQGFYMCNNNGSECRIRLNDEILKIDLNNDHNTLPADIKNIITTVNEKYSFLMR</sequence>
<keyword evidence="2" id="KW-1185">Reference proteome</keyword>
<proteinExistence type="predicted"/>